<accession>X1TZ73</accession>
<comment type="caution">
    <text evidence="1">The sequence shown here is derived from an EMBL/GenBank/DDBJ whole genome shotgun (WGS) entry which is preliminary data.</text>
</comment>
<dbReference type="AlphaFoldDB" id="X1TZ73"/>
<gene>
    <name evidence="1" type="ORF">S12H4_28860</name>
</gene>
<name>X1TZ73_9ZZZZ</name>
<sequence>MGGDSFTKEGINPVPGAVNELVRDKQVAGLYLLLKATRRANGDYMLHP</sequence>
<proteinExistence type="predicted"/>
<reference evidence="1" key="1">
    <citation type="journal article" date="2014" name="Front. Microbiol.">
        <title>High frequency of phylogenetically diverse reductive dehalogenase-homologous genes in deep subseafloor sedimentary metagenomes.</title>
        <authorList>
            <person name="Kawai M."/>
            <person name="Futagami T."/>
            <person name="Toyoda A."/>
            <person name="Takaki Y."/>
            <person name="Nishi S."/>
            <person name="Hori S."/>
            <person name="Arai W."/>
            <person name="Tsubouchi T."/>
            <person name="Morono Y."/>
            <person name="Uchiyama I."/>
            <person name="Ito T."/>
            <person name="Fujiyama A."/>
            <person name="Inagaki F."/>
            <person name="Takami H."/>
        </authorList>
    </citation>
    <scope>NUCLEOTIDE SEQUENCE</scope>
    <source>
        <strain evidence="1">Expedition CK06-06</strain>
    </source>
</reference>
<dbReference type="EMBL" id="BARW01016592">
    <property type="protein sequence ID" value="GAI92870.1"/>
    <property type="molecule type" value="Genomic_DNA"/>
</dbReference>
<organism evidence="1">
    <name type="scientific">marine sediment metagenome</name>
    <dbReference type="NCBI Taxonomy" id="412755"/>
    <lineage>
        <taxon>unclassified sequences</taxon>
        <taxon>metagenomes</taxon>
        <taxon>ecological metagenomes</taxon>
    </lineage>
</organism>
<evidence type="ECO:0000313" key="1">
    <source>
        <dbReference type="EMBL" id="GAI92870.1"/>
    </source>
</evidence>
<protein>
    <submittedName>
        <fullName evidence="1">Uncharacterized protein</fullName>
    </submittedName>
</protein>